<dbReference type="Proteomes" id="UP000694930">
    <property type="component" value="Chromosome 2"/>
</dbReference>
<protein>
    <submittedName>
        <fullName evidence="3">Uncharacterized protein LOC107009975</fullName>
    </submittedName>
</protein>
<proteinExistence type="predicted"/>
<feature type="domain" description="MULE transposase" evidence="1">
    <location>
        <begin position="98"/>
        <end position="186"/>
    </location>
</feature>
<name>A0ABM1G1S3_SOLPN</name>
<evidence type="ECO:0000313" key="3">
    <source>
        <dbReference type="RefSeq" id="XP_015064756.1"/>
    </source>
</evidence>
<evidence type="ECO:0000313" key="2">
    <source>
        <dbReference type="Proteomes" id="UP000694930"/>
    </source>
</evidence>
<dbReference type="PANTHER" id="PTHR31973:SF113">
    <property type="entry name" value="PROTEIN FAR1-RELATED SEQUENCE 5-LIKE"/>
    <property type="match status" value="1"/>
</dbReference>
<dbReference type="GeneID" id="107009975"/>
<sequence>MNNKILKNEYKVEESNKPMTISKFIRWRDGVLAIAAENGSHCMTVAELEETNVAFVSMDTTGVISDTSKKHVEVDQVYKDKSILKAVMRKYAIAKRAVVVVDGSHLKGPYNGTFVAASTTDGLGHIFPLVYGIIDSENDTAWIWFFEQLKEAYGERSNMCAVSDRNKSITKAVTNLYHNVPHYACVVPSTEYVHNLNDDGRYYVVSLKKKKLTPVGDFSMRKYLVNIIGLY</sequence>
<keyword evidence="2" id="KW-1185">Reference proteome</keyword>
<organism evidence="2 3">
    <name type="scientific">Solanum pennellii</name>
    <name type="common">Tomato</name>
    <name type="synonym">Lycopersicon pennellii</name>
    <dbReference type="NCBI Taxonomy" id="28526"/>
    <lineage>
        <taxon>Eukaryota</taxon>
        <taxon>Viridiplantae</taxon>
        <taxon>Streptophyta</taxon>
        <taxon>Embryophyta</taxon>
        <taxon>Tracheophyta</taxon>
        <taxon>Spermatophyta</taxon>
        <taxon>Magnoliopsida</taxon>
        <taxon>eudicotyledons</taxon>
        <taxon>Gunneridae</taxon>
        <taxon>Pentapetalae</taxon>
        <taxon>asterids</taxon>
        <taxon>lamiids</taxon>
        <taxon>Solanales</taxon>
        <taxon>Solanaceae</taxon>
        <taxon>Solanoideae</taxon>
        <taxon>Solaneae</taxon>
        <taxon>Solanum</taxon>
        <taxon>Solanum subgen. Lycopersicon</taxon>
    </lineage>
</organism>
<dbReference type="PANTHER" id="PTHR31973">
    <property type="entry name" value="POLYPROTEIN, PUTATIVE-RELATED"/>
    <property type="match status" value="1"/>
</dbReference>
<reference evidence="2" key="1">
    <citation type="journal article" date="2014" name="Nat. Genet.">
        <title>The genome of the stress-tolerant wild tomato species Solanum pennellii.</title>
        <authorList>
            <person name="Bolger A."/>
            <person name="Scossa F."/>
            <person name="Bolger M.E."/>
            <person name="Lanz C."/>
            <person name="Maumus F."/>
            <person name="Tohge T."/>
            <person name="Quesneville H."/>
            <person name="Alseekh S."/>
            <person name="Sorensen I."/>
            <person name="Lichtenstein G."/>
            <person name="Fich E.A."/>
            <person name="Conte M."/>
            <person name="Keller H."/>
            <person name="Schneeberger K."/>
            <person name="Schwacke R."/>
            <person name="Ofner I."/>
            <person name="Vrebalov J."/>
            <person name="Xu Y."/>
            <person name="Osorio S."/>
            <person name="Aflitos S.A."/>
            <person name="Schijlen E."/>
            <person name="Jimenez-Gomez J.M."/>
            <person name="Ryngajllo M."/>
            <person name="Kimura S."/>
            <person name="Kumar R."/>
            <person name="Koenig D."/>
            <person name="Headland L.R."/>
            <person name="Maloof J.N."/>
            <person name="Sinha N."/>
            <person name="van Ham R.C."/>
            <person name="Lankhorst R.K."/>
            <person name="Mao L."/>
            <person name="Vogel A."/>
            <person name="Arsova B."/>
            <person name="Panstruga R."/>
            <person name="Fei Z."/>
            <person name="Rose J.K."/>
            <person name="Zamir D."/>
            <person name="Carrari F."/>
            <person name="Giovannoni J.J."/>
            <person name="Weigel D."/>
            <person name="Usadel B."/>
            <person name="Fernie A.R."/>
        </authorList>
    </citation>
    <scope>NUCLEOTIDE SEQUENCE [LARGE SCALE GENOMIC DNA]</scope>
    <source>
        <strain evidence="2">cv. LA0716</strain>
    </source>
</reference>
<dbReference type="RefSeq" id="XP_015064756.1">
    <property type="nucleotide sequence ID" value="XM_015209270.1"/>
</dbReference>
<evidence type="ECO:0000259" key="1">
    <source>
        <dbReference type="Pfam" id="PF10551"/>
    </source>
</evidence>
<accession>A0ABM1G1S3</accession>
<dbReference type="Pfam" id="PF10551">
    <property type="entry name" value="MULE"/>
    <property type="match status" value="1"/>
</dbReference>
<dbReference type="InterPro" id="IPR018289">
    <property type="entry name" value="MULE_transposase_dom"/>
</dbReference>
<reference evidence="3" key="2">
    <citation type="submission" date="2025-08" db="UniProtKB">
        <authorList>
            <consortium name="RefSeq"/>
        </authorList>
    </citation>
    <scope>IDENTIFICATION</scope>
</reference>
<gene>
    <name evidence="3" type="primary">LOC107009975</name>
</gene>